<dbReference type="EMBL" id="WBOS01000005">
    <property type="protein sequence ID" value="KAB2334870.1"/>
    <property type="molecule type" value="Genomic_DNA"/>
</dbReference>
<organism evidence="1 2">
    <name type="scientific">Cytobacillus depressus</name>
    <dbReference type="NCBI Taxonomy" id="1602942"/>
    <lineage>
        <taxon>Bacteria</taxon>
        <taxon>Bacillati</taxon>
        <taxon>Bacillota</taxon>
        <taxon>Bacilli</taxon>
        <taxon>Bacillales</taxon>
        <taxon>Bacillaceae</taxon>
        <taxon>Cytobacillus</taxon>
    </lineage>
</organism>
<name>A0A6L3V4E7_9BACI</name>
<accession>A0A6L3V4E7</accession>
<evidence type="ECO:0000313" key="2">
    <source>
        <dbReference type="Proteomes" id="UP000481030"/>
    </source>
</evidence>
<gene>
    <name evidence="1" type="ORF">F7731_14025</name>
</gene>
<comment type="caution">
    <text evidence="1">The sequence shown here is derived from an EMBL/GenBank/DDBJ whole genome shotgun (WGS) entry which is preliminary data.</text>
</comment>
<protein>
    <recommendedName>
        <fullName evidence="3">HicA family toxin-antitoxin system</fullName>
    </recommendedName>
</protein>
<dbReference type="RefSeq" id="WP_151535412.1">
    <property type="nucleotide sequence ID" value="NZ_WBOS01000005.1"/>
</dbReference>
<dbReference type="AlphaFoldDB" id="A0A6L3V4E7"/>
<reference evidence="1 2" key="1">
    <citation type="journal article" date="2016" name="Antonie Van Leeuwenhoek">
        <title>Bacillus depressus sp. nov., isolated from soil of a sunflower field.</title>
        <authorList>
            <person name="Wei X."/>
            <person name="Xin D."/>
            <person name="Xin Y."/>
            <person name="Zhang H."/>
            <person name="Wang T."/>
            <person name="Zhang J."/>
        </authorList>
    </citation>
    <scope>NUCLEOTIDE SEQUENCE [LARGE SCALE GENOMIC DNA]</scope>
    <source>
        <strain evidence="1 2">BZ1</strain>
    </source>
</reference>
<keyword evidence="2" id="KW-1185">Reference proteome</keyword>
<dbReference type="OrthoDB" id="2602945at2"/>
<sequence>MPEEKMEKPVIEDFEVETLYEDRPHERHAFTFKVDGDEFKGHYHEGEIIWLHPHPKQMVGESKVAKIEAAIQSLMSKYGITSGIEDFELMPAFEDRLHERQAFTMQVDGEEFKGFVHEGEIQWFHPQPMQKLSEDHVEKIESEIHEIIAEHTQSNIEED</sequence>
<proteinExistence type="predicted"/>
<evidence type="ECO:0008006" key="3">
    <source>
        <dbReference type="Google" id="ProtNLM"/>
    </source>
</evidence>
<evidence type="ECO:0000313" key="1">
    <source>
        <dbReference type="EMBL" id="KAB2334870.1"/>
    </source>
</evidence>
<dbReference type="Proteomes" id="UP000481030">
    <property type="component" value="Unassembled WGS sequence"/>
</dbReference>